<evidence type="ECO:0000313" key="4">
    <source>
        <dbReference type="Proteomes" id="UP000238338"/>
    </source>
</evidence>
<comment type="caution">
    <text evidence="3">The sequence shown here is derived from an EMBL/GenBank/DDBJ whole genome shotgun (WGS) entry which is preliminary data.</text>
</comment>
<name>A0A2S8S605_9RHOB</name>
<keyword evidence="4" id="KW-1185">Reference proteome</keyword>
<feature type="compositionally biased region" description="Basic and acidic residues" evidence="1">
    <location>
        <begin position="61"/>
        <end position="74"/>
    </location>
</feature>
<evidence type="ECO:0008006" key="5">
    <source>
        <dbReference type="Google" id="ProtNLM"/>
    </source>
</evidence>
<feature type="transmembrane region" description="Helical" evidence="2">
    <location>
        <begin position="123"/>
        <end position="145"/>
    </location>
</feature>
<keyword evidence="2" id="KW-0812">Transmembrane</keyword>
<keyword evidence="2" id="KW-0472">Membrane</keyword>
<evidence type="ECO:0000256" key="2">
    <source>
        <dbReference type="SAM" id="Phobius"/>
    </source>
</evidence>
<organism evidence="3 4">
    <name type="scientific">Albidovulum denitrificans</name>
    <dbReference type="NCBI Taxonomy" id="404881"/>
    <lineage>
        <taxon>Bacteria</taxon>
        <taxon>Pseudomonadati</taxon>
        <taxon>Pseudomonadota</taxon>
        <taxon>Alphaproteobacteria</taxon>
        <taxon>Rhodobacterales</taxon>
        <taxon>Paracoccaceae</taxon>
        <taxon>Albidovulum</taxon>
    </lineage>
</organism>
<gene>
    <name evidence="3" type="ORF">LX70_02490</name>
</gene>
<feature type="region of interest" description="Disordered" evidence="1">
    <location>
        <begin position="313"/>
        <end position="336"/>
    </location>
</feature>
<feature type="region of interest" description="Disordered" evidence="1">
    <location>
        <begin position="217"/>
        <end position="238"/>
    </location>
</feature>
<protein>
    <recommendedName>
        <fullName evidence="5">LytR cell envelope-related transcriptional attenuator</fullName>
    </recommendedName>
</protein>
<dbReference type="AlphaFoldDB" id="A0A2S8S605"/>
<evidence type="ECO:0000313" key="3">
    <source>
        <dbReference type="EMBL" id="PQV56225.1"/>
    </source>
</evidence>
<feature type="region of interest" description="Disordered" evidence="1">
    <location>
        <begin position="48"/>
        <end position="114"/>
    </location>
</feature>
<accession>A0A2S8S605</accession>
<evidence type="ECO:0000256" key="1">
    <source>
        <dbReference type="SAM" id="MobiDB-lite"/>
    </source>
</evidence>
<proteinExistence type="predicted"/>
<feature type="compositionally biased region" description="Polar residues" evidence="1">
    <location>
        <begin position="1"/>
        <end position="12"/>
    </location>
</feature>
<dbReference type="EMBL" id="PVEP01000005">
    <property type="protein sequence ID" value="PQV56225.1"/>
    <property type="molecule type" value="Genomic_DNA"/>
</dbReference>
<keyword evidence="2" id="KW-1133">Transmembrane helix</keyword>
<feature type="region of interest" description="Disordered" evidence="1">
    <location>
        <begin position="1"/>
        <end position="22"/>
    </location>
</feature>
<feature type="region of interest" description="Disordered" evidence="1">
    <location>
        <begin position="427"/>
        <end position="452"/>
    </location>
</feature>
<sequence>MTKGATSVTSSRAAGADAPSIDDLLKTGAFHKRLASARAAREEVLATHNDNAEQFLSGPKPWERPEYLRGEPRKTGRPAPLPAKARSEIAAPVPLPVAPKADPAPTESAAAPVAETARWPRRLAFLAGGLAAGITLGVGVGYWAARSALPPAAPDVAITAGAPTLAGTTDGGGQDAVWTALPGQDHAPTATGLPELSHVTSVSATLPAIAGGGLVDPATTMGPRSLTQDAGEPSGATPVLTLSPALMPERAKAPALTATGAEIAFSGLPAPLPVSIAIPRAAMPADAALTAPAPALPETTPLPVALAVPEAVTPGSSTDLPLAPQDLPPPVAPPTADFTLSVHAPATLSDTDIEEVAVALSEVGVETITPKPVDFTISETNIRYFHPADRAAAEDLAGALGARLRDFTGYSPSPPDGTIELWLAGKGNTPPKAVARPAATRKVRRQPQPSQAQILKNRLIQQLRTGALN</sequence>
<reference evidence="3 4" key="1">
    <citation type="submission" date="2018-02" db="EMBL/GenBank/DDBJ databases">
        <title>Genomic Encyclopedia of Archaeal and Bacterial Type Strains, Phase II (KMG-II): from individual species to whole genera.</title>
        <authorList>
            <person name="Goeker M."/>
        </authorList>
    </citation>
    <scope>NUCLEOTIDE SEQUENCE [LARGE SCALE GENOMIC DNA]</scope>
    <source>
        <strain evidence="3 4">DSM 18921</strain>
    </source>
</reference>
<dbReference type="RefSeq" id="WP_170076185.1">
    <property type="nucleotide sequence ID" value="NZ_PVEP01000005.1"/>
</dbReference>
<dbReference type="Proteomes" id="UP000238338">
    <property type="component" value="Unassembled WGS sequence"/>
</dbReference>